<feature type="domain" description="DUF306" evidence="1">
    <location>
        <begin position="109"/>
        <end position="211"/>
    </location>
</feature>
<comment type="caution">
    <text evidence="2">The sequence shown here is derived from an EMBL/GenBank/DDBJ whole genome shotgun (WGS) entry which is preliminary data.</text>
</comment>
<dbReference type="EMBL" id="JALDYZ010000003">
    <property type="protein sequence ID" value="MDI7922048.1"/>
    <property type="molecule type" value="Genomic_DNA"/>
</dbReference>
<organism evidence="2 3">
    <name type="scientific">Ferirhizobium litorale</name>
    <dbReference type="NCBI Taxonomy" id="2927786"/>
    <lineage>
        <taxon>Bacteria</taxon>
        <taxon>Pseudomonadati</taxon>
        <taxon>Pseudomonadota</taxon>
        <taxon>Alphaproteobacteria</taxon>
        <taxon>Hyphomicrobiales</taxon>
        <taxon>Rhizobiaceae</taxon>
        <taxon>Ferirhizobium</taxon>
    </lineage>
</organism>
<dbReference type="Pfam" id="PF03724">
    <property type="entry name" value="META"/>
    <property type="match status" value="1"/>
</dbReference>
<dbReference type="InterPro" id="IPR053147">
    <property type="entry name" value="Hsp_HslJ-like"/>
</dbReference>
<dbReference type="InterPro" id="IPR038670">
    <property type="entry name" value="HslJ-like_sf"/>
</dbReference>
<proteinExistence type="predicted"/>
<dbReference type="Gene3D" id="2.40.128.270">
    <property type="match status" value="1"/>
</dbReference>
<accession>A0AAE3U378</accession>
<gene>
    <name evidence="2" type="ORF">MRS75_08090</name>
</gene>
<dbReference type="PANTHER" id="PTHR35535:SF1">
    <property type="entry name" value="HEAT SHOCK PROTEIN HSLJ"/>
    <property type="match status" value="1"/>
</dbReference>
<dbReference type="PANTHER" id="PTHR35535">
    <property type="entry name" value="HEAT SHOCK PROTEIN HSLJ"/>
    <property type="match status" value="1"/>
</dbReference>
<dbReference type="InterPro" id="IPR005184">
    <property type="entry name" value="DUF306_Meta_HslJ"/>
</dbReference>
<evidence type="ECO:0000259" key="1">
    <source>
        <dbReference type="Pfam" id="PF03724"/>
    </source>
</evidence>
<dbReference type="InterPro" id="IPR039366">
    <property type="entry name" value="Pilotin"/>
</dbReference>
<dbReference type="Pfam" id="PF09619">
    <property type="entry name" value="YscW"/>
    <property type="match status" value="1"/>
</dbReference>
<evidence type="ECO:0000313" key="2">
    <source>
        <dbReference type="EMBL" id="MDI7922048.1"/>
    </source>
</evidence>
<reference evidence="2" key="1">
    <citation type="submission" date="2022-03" db="EMBL/GenBank/DDBJ databases">
        <title>Fererhizobium litorale gen. nov., sp. nov., isolated from sandy sediments of the Sea of Japan seashore.</title>
        <authorList>
            <person name="Romanenko L."/>
            <person name="Kurilenko V."/>
            <person name="Otstavnykh N."/>
            <person name="Svetashev V."/>
            <person name="Tekutyeva L."/>
            <person name="Isaeva M."/>
            <person name="Mikhailov V."/>
        </authorList>
    </citation>
    <scope>NUCLEOTIDE SEQUENCE</scope>
    <source>
        <strain evidence="2">KMM 9576</strain>
    </source>
</reference>
<sequence>MALPNNAVLTVNLMETGMHDAPPIATTRVEPTGQVPIAFTLKVPETQLSEGRMLGLVAQISVQGTVWFANPDPTPIDRSKPGAPISILMHRVAEQPDPSAAAPDGVKAIQWRLVKLGGKDAAPDVDTNLTFHEDGTVSGSGGCNRIGGGAKFTGQKVKFGKFFGTMMACDEAKTRQESAFLEILPSVEAYALDGDTLILLDAGGAAVAQFKATP</sequence>
<dbReference type="Proteomes" id="UP001161580">
    <property type="component" value="Unassembled WGS sequence"/>
</dbReference>
<evidence type="ECO:0000313" key="3">
    <source>
        <dbReference type="Proteomes" id="UP001161580"/>
    </source>
</evidence>
<protein>
    <submittedName>
        <fullName evidence="2">META domain-containing protein</fullName>
    </submittedName>
</protein>
<dbReference type="AlphaFoldDB" id="A0AAE3U378"/>
<keyword evidence="3" id="KW-1185">Reference proteome</keyword>
<name>A0AAE3U378_9HYPH</name>